<comment type="caution">
    <text evidence="2">The sequence shown here is derived from an EMBL/GenBank/DDBJ whole genome shotgun (WGS) entry which is preliminary data.</text>
</comment>
<sequence>MEKRDGKRDGTRESKVVNGDVSKVGTPKSRIARVPENRPDWFGPDWDRPILIRVFDLDARQALCNDLKEIHQRHLLQAAIVREALDCLSAADHESLLEDCKKKRSHIPLMIRPTERESC</sequence>
<dbReference type="Proteomes" id="UP000652761">
    <property type="component" value="Unassembled WGS sequence"/>
</dbReference>
<accession>A0A843WBA0</accession>
<name>A0A843WBA0_COLES</name>
<organism evidence="2 3">
    <name type="scientific">Colocasia esculenta</name>
    <name type="common">Wild taro</name>
    <name type="synonym">Arum esculentum</name>
    <dbReference type="NCBI Taxonomy" id="4460"/>
    <lineage>
        <taxon>Eukaryota</taxon>
        <taxon>Viridiplantae</taxon>
        <taxon>Streptophyta</taxon>
        <taxon>Embryophyta</taxon>
        <taxon>Tracheophyta</taxon>
        <taxon>Spermatophyta</taxon>
        <taxon>Magnoliopsida</taxon>
        <taxon>Liliopsida</taxon>
        <taxon>Araceae</taxon>
        <taxon>Aroideae</taxon>
        <taxon>Colocasieae</taxon>
        <taxon>Colocasia</taxon>
    </lineage>
</organism>
<protein>
    <submittedName>
        <fullName evidence="2">Uncharacterized protein</fullName>
    </submittedName>
</protein>
<keyword evidence="3" id="KW-1185">Reference proteome</keyword>
<evidence type="ECO:0000313" key="2">
    <source>
        <dbReference type="EMBL" id="MQM05126.1"/>
    </source>
</evidence>
<dbReference type="OrthoDB" id="25767at2759"/>
<proteinExistence type="predicted"/>
<evidence type="ECO:0000256" key="1">
    <source>
        <dbReference type="SAM" id="MobiDB-lite"/>
    </source>
</evidence>
<dbReference type="EMBL" id="NMUH01003352">
    <property type="protein sequence ID" value="MQM05126.1"/>
    <property type="molecule type" value="Genomic_DNA"/>
</dbReference>
<evidence type="ECO:0000313" key="3">
    <source>
        <dbReference type="Proteomes" id="UP000652761"/>
    </source>
</evidence>
<gene>
    <name evidence="2" type="ORF">Taro_037932</name>
</gene>
<dbReference type="AlphaFoldDB" id="A0A843WBA0"/>
<reference evidence="2" key="1">
    <citation type="submission" date="2017-07" db="EMBL/GenBank/DDBJ databases">
        <title>Taro Niue Genome Assembly and Annotation.</title>
        <authorList>
            <person name="Atibalentja N."/>
            <person name="Keating K."/>
            <person name="Fields C.J."/>
        </authorList>
    </citation>
    <scope>NUCLEOTIDE SEQUENCE</scope>
    <source>
        <strain evidence="2">Niue_2</strain>
        <tissue evidence="2">Leaf</tissue>
    </source>
</reference>
<feature type="compositionally biased region" description="Basic and acidic residues" evidence="1">
    <location>
        <begin position="1"/>
        <end position="15"/>
    </location>
</feature>
<feature type="region of interest" description="Disordered" evidence="1">
    <location>
        <begin position="1"/>
        <end position="27"/>
    </location>
</feature>